<reference evidence="2 3" key="1">
    <citation type="submission" date="2020-10" db="EMBL/GenBank/DDBJ databases">
        <title>Connecting structure to function with the recovery of over 1000 high-quality activated sludge metagenome-assembled genomes encoding full-length rRNA genes using long-read sequencing.</title>
        <authorList>
            <person name="Singleton C.M."/>
            <person name="Petriglieri F."/>
            <person name="Kristensen J.M."/>
            <person name="Kirkegaard R.H."/>
            <person name="Michaelsen T.Y."/>
            <person name="Andersen M.H."/>
            <person name="Karst S.M."/>
            <person name="Dueholm M.S."/>
            <person name="Nielsen P.H."/>
            <person name="Albertsen M."/>
        </authorList>
    </citation>
    <scope>NUCLEOTIDE SEQUENCE [LARGE SCALE GENOMIC DNA]</scope>
    <source>
        <strain evidence="2">Lyne_18-Q3-R50-59_MAXAC.006</strain>
    </source>
</reference>
<gene>
    <name evidence="2" type="ORF">IPN02_16910</name>
</gene>
<feature type="compositionally biased region" description="Basic and acidic residues" evidence="1">
    <location>
        <begin position="59"/>
        <end position="69"/>
    </location>
</feature>
<feature type="region of interest" description="Disordered" evidence="1">
    <location>
        <begin position="59"/>
        <end position="79"/>
    </location>
</feature>
<name>A0A936TEL3_9ACTN</name>
<dbReference type="Proteomes" id="UP000727993">
    <property type="component" value="Unassembled WGS sequence"/>
</dbReference>
<sequence>MARTRISTTVDADRLEDARTRSGLRDSELFDRALELLLQRLVIEAELSLLDRFPYETDADLRVGDHPGDPEGALPYDGAVPAQIQRLAEERRAERERRAS</sequence>
<dbReference type="EMBL" id="JADJZA010000009">
    <property type="protein sequence ID" value="MBK9298468.1"/>
    <property type="molecule type" value="Genomic_DNA"/>
</dbReference>
<evidence type="ECO:0000313" key="2">
    <source>
        <dbReference type="EMBL" id="MBK9298468.1"/>
    </source>
</evidence>
<evidence type="ECO:0000313" key="3">
    <source>
        <dbReference type="Proteomes" id="UP000727993"/>
    </source>
</evidence>
<proteinExistence type="predicted"/>
<evidence type="ECO:0000256" key="1">
    <source>
        <dbReference type="SAM" id="MobiDB-lite"/>
    </source>
</evidence>
<protein>
    <submittedName>
        <fullName evidence="2">Uncharacterized protein</fullName>
    </submittedName>
</protein>
<dbReference type="AlphaFoldDB" id="A0A936TEL3"/>
<comment type="caution">
    <text evidence="2">The sequence shown here is derived from an EMBL/GenBank/DDBJ whole genome shotgun (WGS) entry which is preliminary data.</text>
</comment>
<organism evidence="2 3">
    <name type="scientific">Candidatus Neomicrothrix subdominans</name>
    <dbReference type="NCBI Taxonomy" id="2954438"/>
    <lineage>
        <taxon>Bacteria</taxon>
        <taxon>Bacillati</taxon>
        <taxon>Actinomycetota</taxon>
        <taxon>Acidimicrobiia</taxon>
        <taxon>Acidimicrobiales</taxon>
        <taxon>Microthrixaceae</taxon>
        <taxon>Candidatus Neomicrothrix</taxon>
    </lineage>
</organism>
<accession>A0A936TEL3</accession>